<dbReference type="OrthoDB" id="6142675at2759"/>
<dbReference type="EMBL" id="CAIIXF020000001">
    <property type="protein sequence ID" value="CAH1773495.1"/>
    <property type="molecule type" value="Genomic_DNA"/>
</dbReference>
<protein>
    <submittedName>
        <fullName evidence="2">Uncharacterized protein</fullName>
    </submittedName>
</protein>
<reference evidence="2" key="1">
    <citation type="submission" date="2022-03" db="EMBL/GenBank/DDBJ databases">
        <authorList>
            <person name="Martin C."/>
        </authorList>
    </citation>
    <scope>NUCLEOTIDE SEQUENCE</scope>
</reference>
<dbReference type="Proteomes" id="UP000749559">
    <property type="component" value="Unassembled WGS sequence"/>
</dbReference>
<feature type="compositionally biased region" description="Basic residues" evidence="1">
    <location>
        <begin position="752"/>
        <end position="762"/>
    </location>
</feature>
<feature type="region of interest" description="Disordered" evidence="1">
    <location>
        <begin position="813"/>
        <end position="930"/>
    </location>
</feature>
<gene>
    <name evidence="2" type="ORF">OFUS_LOCUS1085</name>
</gene>
<sequence>MKVELGTKICANSFICFLAIETIFVLVSKTVNAQDIRDQVDQKPVKYFADLQRNIYSSWSSRKLQNVNFDTPFLSRGSHYSKQMRQNILQRYKDFYISPTSGNINNDNLKSTFLDSISKAQNNANIKAQKRHNKLIENVPSKVSVTKRLLSAVKDGSLPYKERAPIAKDCVAQIGHGKFKELKNHLYDGSIIEIGTGHTAYQAAVALENTTIILVNMPDSEINDCFEAKAVVNLHTGMLTLEQLVLAAESLYNDYQVLFGTMFISNLEQMVGDLLPHELEELLGRLVSLSMQTYILNINEETISNKKKQFFTESWDSLADLSHKVCTVAGLKCGVKRIVAGPPYWNNPEMIMQIEVIRGIRVLPEAVCFALVEREQECYLKFSNATDNVTIQFQDNLRFLSPVNLETVTISTLLQLGPSISTKEKLFMELLNLPVTTPHISSRNIHVLGKRVFHWHPKNGYITKDVTGEATWVRTKVNSLLETGLAYDHLPKYEPEDDKPKSSFVGDDKYDDVERQIPDLNKVQLLSKNLNRMSFDKPREAAKNQKVGRSTELSPKYDEATQLKKMEETWNREKVVENSDDGKDFDTIGGEEDEKIKASINYDAVPRTDEKEVRKAMVVLNGKANIDSIHKDQARTGYKWQFNMKDGNRIEALDIPVKQYPLHKYGNIEEDNKLKFDDVKAQNYNKESDKGINGNNQVFKQEIDPRKLKTTTKKIIPPDGAVKQQQERIQPPLVKGSRSRKRFAKGTTSKDKSRKKNNHTHKNLNPSKRVDASLDHIDIEPGNTMRRLLDIDQEEFEKRYQARLQRYKKQLEKLRSEEPADPNKQEIASHTQHFKFKTKPRVDQNSKTKGLQGEGQNPGREEVRQPQTEDSPAGQGKSKENPPPPTPPFLRSRDNVEESKMTVDDEDDDDEADDDDEDEEPENEAATIPHVYVRFGSQNEAESRYNIMWKVLKSEFQHHDSHMDYFSLFTYGRGEESLLGFKIAHKYPKSTVVSVVAPAAYSRAKELRSVMSSVSVDNELLLLSDLTPYMVKQLTDLPELFKYQILGLETFASLVHLGQSFLYHLGNMLMMSQITFLEVPSPVQLALAQILLANESQTRQNDASVILKGLITESLKAVGATAQVLVLPDYGRGSSQGRLMKVQLESFKRQVTVDCNDDWASLKLSNNQVTMQTQVGIETGHKLSRAMEGVGLQFLLTIGLTNPVRRLLFREYLNLPVYENMCSNHIVFFNQTLLYHPATSEISQLVTNFDGLKQQQAQVLVKMLIQQFDVEPFSFFDYSSEGHVIASLAAKYLNSTFVTLQNTNSTAYDIYHKAKEGNIVNLAICQNTLKESLTAKLRQSPEFLRYQLLGSNQFLEMMRTNYRSEFDNMLGNIISTGLTTFIQVPSSKVLSLAMSTFLPHAFDGENTQAAYKPSKDLYNSAFHPKPVYKNTEFKLIGESATADVKINLTSVVLDPQSHIPHAQYPWSLLRIDVRNLTAQVDHHFDYALDGHMRKYYQHCTSNATHFEVYLIRSPDGFKIPFGRVHAITLIALLRLGLIDEMKDEFYDKFLKLPFYEDMAPWNIVFKSGQLEYIDYDTKDFTFTKMVPAAYQIMSMLMNYERTVNDLGHCGQPSNTKYGFTEPAKCVGSDFIGPCEDSRYPVPCGDYTCKSTYIECLRSLAQLEKEKTKAKKQGIYICIEDIFTFVTNE</sequence>
<keyword evidence="3" id="KW-1185">Reference proteome</keyword>
<accession>A0A8J1UDG1</accession>
<proteinExistence type="predicted"/>
<name>A0A8J1UDG1_OWEFU</name>
<feature type="compositionally biased region" description="Basic and acidic residues" evidence="1">
    <location>
        <begin position="813"/>
        <end position="824"/>
    </location>
</feature>
<evidence type="ECO:0000256" key="1">
    <source>
        <dbReference type="SAM" id="MobiDB-lite"/>
    </source>
</evidence>
<feature type="compositionally biased region" description="Basic and acidic residues" evidence="1">
    <location>
        <begin position="891"/>
        <end position="903"/>
    </location>
</feature>
<comment type="caution">
    <text evidence="2">The sequence shown here is derived from an EMBL/GenBank/DDBJ whole genome shotgun (WGS) entry which is preliminary data.</text>
</comment>
<evidence type="ECO:0000313" key="3">
    <source>
        <dbReference type="Proteomes" id="UP000749559"/>
    </source>
</evidence>
<organism evidence="2 3">
    <name type="scientific">Owenia fusiformis</name>
    <name type="common">Polychaete worm</name>
    <dbReference type="NCBI Taxonomy" id="6347"/>
    <lineage>
        <taxon>Eukaryota</taxon>
        <taxon>Metazoa</taxon>
        <taxon>Spiralia</taxon>
        <taxon>Lophotrochozoa</taxon>
        <taxon>Annelida</taxon>
        <taxon>Polychaeta</taxon>
        <taxon>Sedentaria</taxon>
        <taxon>Canalipalpata</taxon>
        <taxon>Sabellida</taxon>
        <taxon>Oweniida</taxon>
        <taxon>Oweniidae</taxon>
        <taxon>Owenia</taxon>
    </lineage>
</organism>
<feature type="region of interest" description="Disordered" evidence="1">
    <location>
        <begin position="685"/>
        <end position="776"/>
    </location>
</feature>
<evidence type="ECO:0000313" key="2">
    <source>
        <dbReference type="EMBL" id="CAH1773495.1"/>
    </source>
</evidence>
<feature type="compositionally biased region" description="Acidic residues" evidence="1">
    <location>
        <begin position="904"/>
        <end position="923"/>
    </location>
</feature>